<keyword evidence="8 11" id="KW-0496">Mitochondrion</keyword>
<organism evidence="13 14">
    <name type="scientific">Echinops telfairi</name>
    <name type="common">Lesser hedgehog tenrec</name>
    <dbReference type="NCBI Taxonomy" id="9371"/>
    <lineage>
        <taxon>Eukaryota</taxon>
        <taxon>Metazoa</taxon>
        <taxon>Chordata</taxon>
        <taxon>Craniata</taxon>
        <taxon>Vertebrata</taxon>
        <taxon>Euteleostomi</taxon>
        <taxon>Mammalia</taxon>
        <taxon>Eutheria</taxon>
        <taxon>Afrotheria</taxon>
        <taxon>Tenrecidae</taxon>
        <taxon>Tenrecinae</taxon>
        <taxon>Echinops</taxon>
    </lineage>
</organism>
<evidence type="ECO:0000256" key="7">
    <source>
        <dbReference type="ARBA" id="ARBA00023010"/>
    </source>
</evidence>
<evidence type="ECO:0000256" key="9">
    <source>
        <dbReference type="ARBA" id="ARBA00023136"/>
    </source>
</evidence>
<keyword evidence="9 11" id="KW-0472">Membrane</keyword>
<dbReference type="PANTHER" id="PTHR13032:SF6">
    <property type="entry name" value="MITOCHONDRIAL IMPORT INNER MEMBRANE TRANSLOCASE SUBUNIT TIM21"/>
    <property type="match status" value="1"/>
</dbReference>
<keyword evidence="13" id="KW-1185">Reference proteome</keyword>
<keyword evidence="7 11" id="KW-0811">Translocation</keyword>
<dbReference type="InterPro" id="IPR013261">
    <property type="entry name" value="Tim21"/>
</dbReference>
<dbReference type="RefSeq" id="XP_004703196.1">
    <property type="nucleotide sequence ID" value="XM_004703139.2"/>
</dbReference>
<evidence type="ECO:0000256" key="6">
    <source>
        <dbReference type="ARBA" id="ARBA00022989"/>
    </source>
</evidence>
<evidence type="ECO:0000256" key="1">
    <source>
        <dbReference type="ARBA" id="ARBA00003031"/>
    </source>
</evidence>
<keyword evidence="6 11" id="KW-1133">Transmembrane helix</keyword>
<dbReference type="GeneID" id="101644443"/>
<comment type="subcellular location">
    <subcellularLocation>
        <location evidence="11">Mitochondrion inner membrane</location>
        <topology evidence="11">Single-pass membrane protein</topology>
    </subcellularLocation>
    <subcellularLocation>
        <location evidence="2">Mitochondrion membrane</location>
        <topology evidence="2">Single-pass membrane protein</topology>
    </subcellularLocation>
</comment>
<keyword evidence="5" id="KW-0809">Transit peptide</keyword>
<name>A0ABM0IM26_ECHTE</name>
<comment type="function">
    <text evidence="11">Essential component of the TIM23 complex, a complex that mediates the translocation of transit peptide-containing proteins across the mitochondrial inner membrane.</text>
</comment>
<feature type="transmembrane region" description="Helical" evidence="11">
    <location>
        <begin position="108"/>
        <end position="129"/>
    </location>
</feature>
<sequence>MICALLRAVQHAERLHRAAGVRILLPRAAPSTASLHTRPSGRWSPPESPIPARTPRVLAVTPRTIWTQGWNPRRAKEVGRKQVSVHRSPGGEPAVSTTQKVKEAGRDLTYFLVVLVGLGITGGLLYVIFGELFSSTSPNQIYGKALERCRSHPEVTGILGEPIKGYGETTHRGRRQHVSYLRYTQDGLHRMRLKFYIEGSEPGKQGTVHLEVKENPESGQYEFLYILVEVDTYPRRVIVVEDHRS</sequence>
<dbReference type="Pfam" id="PF08294">
    <property type="entry name" value="TIM21"/>
    <property type="match status" value="1"/>
</dbReference>
<evidence type="ECO:0000256" key="10">
    <source>
        <dbReference type="ARBA" id="ARBA00047099"/>
    </source>
</evidence>
<reference evidence="14" key="1">
    <citation type="submission" date="2025-08" db="UniProtKB">
        <authorList>
            <consortium name="RefSeq"/>
        </authorList>
    </citation>
    <scope>IDENTIFICATION</scope>
</reference>
<evidence type="ECO:0000256" key="2">
    <source>
        <dbReference type="ARBA" id="ARBA00004304"/>
    </source>
</evidence>
<evidence type="ECO:0000313" key="13">
    <source>
        <dbReference type="Proteomes" id="UP000694863"/>
    </source>
</evidence>
<evidence type="ECO:0000256" key="4">
    <source>
        <dbReference type="ARBA" id="ARBA00022692"/>
    </source>
</evidence>
<comment type="similarity">
    <text evidence="3 11">Belongs to the TIM21 family.</text>
</comment>
<evidence type="ECO:0000313" key="14">
    <source>
        <dbReference type="RefSeq" id="XP_004703196.1"/>
    </source>
</evidence>
<protein>
    <recommendedName>
        <fullName evidence="11">Mitochondrial import inner membrane translocase subunit Tim21</fullName>
    </recommendedName>
</protein>
<evidence type="ECO:0000256" key="12">
    <source>
        <dbReference type="SAM" id="MobiDB-lite"/>
    </source>
</evidence>
<evidence type="ECO:0000256" key="3">
    <source>
        <dbReference type="ARBA" id="ARBA00010867"/>
    </source>
</evidence>
<keyword evidence="11" id="KW-0999">Mitochondrion inner membrane</keyword>
<accession>A0ABM0IM26</accession>
<feature type="region of interest" description="Disordered" evidence="12">
    <location>
        <begin position="32"/>
        <end position="52"/>
    </location>
</feature>
<dbReference type="InterPro" id="IPR038552">
    <property type="entry name" value="Tim21_IMS_sf"/>
</dbReference>
<keyword evidence="11" id="KW-0813">Transport</keyword>
<proteinExistence type="inferred from homology"/>
<evidence type="ECO:0000256" key="11">
    <source>
        <dbReference type="RuleBase" id="RU367142"/>
    </source>
</evidence>
<dbReference type="PANTHER" id="PTHR13032">
    <property type="entry name" value="MITOCHONDRIAL IMPORT INNER MEMBRANE TRANSLOCASE SUBUNIT TIM21"/>
    <property type="match status" value="1"/>
</dbReference>
<evidence type="ECO:0000256" key="5">
    <source>
        <dbReference type="ARBA" id="ARBA00022946"/>
    </source>
</evidence>
<gene>
    <name evidence="14" type="primary">TIMM21</name>
</gene>
<evidence type="ECO:0000256" key="8">
    <source>
        <dbReference type="ARBA" id="ARBA00023128"/>
    </source>
</evidence>
<keyword evidence="4 11" id="KW-0812">Transmembrane</keyword>
<comment type="function">
    <text evidence="1">Participates in the translocation of transit peptide-containing proteins across the mitochondrial inner membrane. Also required for assembly of mitochondrial respiratory chain complex I and complex IV as component of the MITRAC (mitochondrial translation regulation assembly intermediate of cytochrome c oxidase complex) complex. Probably shuttles between the presequence translocase and respiratory-chain assembly intermediates in a process that promotes incorporation of early nuclear-encoded subunits into these complexes.</text>
</comment>
<dbReference type="Proteomes" id="UP000694863">
    <property type="component" value="Unplaced"/>
</dbReference>
<keyword evidence="11" id="KW-0653">Protein transport</keyword>
<dbReference type="Gene3D" id="3.10.450.320">
    <property type="entry name" value="Mitochondrial import inner membrane translocase subunit Tim21"/>
    <property type="match status" value="1"/>
</dbReference>
<comment type="subunit">
    <text evidence="10">Component of the TIM23 complex. Component of the MITRAC (mitochondrial translation regulation assembly intermediate of cytochrome c oxidase complex) complex, the core components of this complex being COA3/MITRAC12 and COX14. Interacts with COA3 and MT-CO1/COX1.</text>
</comment>